<evidence type="ECO:0000313" key="2">
    <source>
        <dbReference type="WBParaSite" id="L893_g30385.t1"/>
    </source>
</evidence>
<dbReference type="WBParaSite" id="L893_g30385.t1">
    <property type="protein sequence ID" value="L893_g30385.t1"/>
    <property type="gene ID" value="L893_g30385"/>
</dbReference>
<keyword evidence="1" id="KW-1185">Reference proteome</keyword>
<dbReference type="Proteomes" id="UP000095287">
    <property type="component" value="Unplaced"/>
</dbReference>
<dbReference type="AlphaFoldDB" id="A0A1I7ZW76"/>
<evidence type="ECO:0000313" key="1">
    <source>
        <dbReference type="Proteomes" id="UP000095287"/>
    </source>
</evidence>
<accession>A0A1I7ZW76</accession>
<name>A0A1I7ZW76_9BILA</name>
<sequence>MISLLPISEFSADATSPDSVRARGAPLDRGDATRRRHALLAPLLQVRRLQRHSRWVLESCGGPLQAPKTDLLVSGGGVLPGPKTDLLASGGGVLPGVGRPLVFWQDGYSFEILGDGCGNSLEKTLLDQTFYIETEPL</sequence>
<proteinExistence type="predicted"/>
<organism evidence="1 2">
    <name type="scientific">Steinernema glaseri</name>
    <dbReference type="NCBI Taxonomy" id="37863"/>
    <lineage>
        <taxon>Eukaryota</taxon>
        <taxon>Metazoa</taxon>
        <taxon>Ecdysozoa</taxon>
        <taxon>Nematoda</taxon>
        <taxon>Chromadorea</taxon>
        <taxon>Rhabditida</taxon>
        <taxon>Tylenchina</taxon>
        <taxon>Panagrolaimomorpha</taxon>
        <taxon>Strongyloidoidea</taxon>
        <taxon>Steinernematidae</taxon>
        <taxon>Steinernema</taxon>
    </lineage>
</organism>
<reference evidence="2" key="1">
    <citation type="submission" date="2016-11" db="UniProtKB">
        <authorList>
            <consortium name="WormBaseParasite"/>
        </authorList>
    </citation>
    <scope>IDENTIFICATION</scope>
</reference>
<protein>
    <submittedName>
        <fullName evidence="2">Uncharacterized protein</fullName>
    </submittedName>
</protein>